<dbReference type="EMBL" id="JAVIJP010000054">
    <property type="protein sequence ID" value="KAL3623122.1"/>
    <property type="molecule type" value="Genomic_DNA"/>
</dbReference>
<name>A0ABD3C0R8_9LAMI</name>
<reference evidence="2" key="2">
    <citation type="submission" date="2024-11" db="EMBL/GenBank/DDBJ databases">
        <authorList>
            <person name="Burger M."/>
            <person name="Chory J."/>
        </authorList>
    </citation>
    <scope>NUCLEOTIDE SEQUENCE</scope>
    <source>
        <strain evidence="2">Tecolote</strain>
        <tissue evidence="2">Flower</tissue>
    </source>
</reference>
<sequence>MAIELLVYVRWWAGLRLRDGEAQSGEAECLDQQVLHAGRCNG</sequence>
<reference evidence="3" key="1">
    <citation type="journal article" date="2024" name="IScience">
        <title>Strigolactones Initiate the Formation of Haustorium-like Structures in Castilleja.</title>
        <authorList>
            <person name="Buerger M."/>
            <person name="Peterson D."/>
            <person name="Chory J."/>
        </authorList>
    </citation>
    <scope>NUCLEOTIDE SEQUENCE [LARGE SCALE GENOMIC DNA]</scope>
</reference>
<evidence type="ECO:0000313" key="2">
    <source>
        <dbReference type="EMBL" id="KAL3623122.1"/>
    </source>
</evidence>
<dbReference type="AlphaFoldDB" id="A0ABD3C0R8"/>
<gene>
    <name evidence="2" type="ORF">CASFOL_031938</name>
    <name evidence="1" type="ORF">CASFOL_033435</name>
</gene>
<evidence type="ECO:0000313" key="3">
    <source>
        <dbReference type="Proteomes" id="UP001632038"/>
    </source>
</evidence>
<comment type="caution">
    <text evidence="2">The sequence shown here is derived from an EMBL/GenBank/DDBJ whole genome shotgun (WGS) entry which is preliminary data.</text>
</comment>
<proteinExistence type="predicted"/>
<accession>A0ABD3C0R8</accession>
<organism evidence="2 3">
    <name type="scientific">Castilleja foliolosa</name>
    <dbReference type="NCBI Taxonomy" id="1961234"/>
    <lineage>
        <taxon>Eukaryota</taxon>
        <taxon>Viridiplantae</taxon>
        <taxon>Streptophyta</taxon>
        <taxon>Embryophyta</taxon>
        <taxon>Tracheophyta</taxon>
        <taxon>Spermatophyta</taxon>
        <taxon>Magnoliopsida</taxon>
        <taxon>eudicotyledons</taxon>
        <taxon>Gunneridae</taxon>
        <taxon>Pentapetalae</taxon>
        <taxon>asterids</taxon>
        <taxon>lamiids</taxon>
        <taxon>Lamiales</taxon>
        <taxon>Orobanchaceae</taxon>
        <taxon>Pedicularideae</taxon>
        <taxon>Castillejinae</taxon>
        <taxon>Castilleja</taxon>
    </lineage>
</organism>
<evidence type="ECO:0000313" key="1">
    <source>
        <dbReference type="EMBL" id="KAL3622827.1"/>
    </source>
</evidence>
<dbReference type="Proteomes" id="UP001632038">
    <property type="component" value="Unassembled WGS sequence"/>
</dbReference>
<protein>
    <submittedName>
        <fullName evidence="2">Uncharacterized protein</fullName>
    </submittedName>
</protein>
<keyword evidence="3" id="KW-1185">Reference proteome</keyword>
<dbReference type="EMBL" id="JAVIJP010000058">
    <property type="protein sequence ID" value="KAL3622827.1"/>
    <property type="molecule type" value="Genomic_DNA"/>
</dbReference>